<reference evidence="10" key="1">
    <citation type="journal article" date="2016" name="Nat. Genet.">
        <title>A high-quality carrot genome assembly provides new insights into carotenoid accumulation and asterid genome evolution.</title>
        <authorList>
            <person name="Iorizzo M."/>
            <person name="Ellison S."/>
            <person name="Senalik D."/>
            <person name="Zeng P."/>
            <person name="Satapoomin P."/>
            <person name="Huang J."/>
            <person name="Bowman M."/>
            <person name="Iovene M."/>
            <person name="Sanseverino W."/>
            <person name="Cavagnaro P."/>
            <person name="Yildiz M."/>
            <person name="Macko-Podgorni A."/>
            <person name="Moranska E."/>
            <person name="Grzebelus E."/>
            <person name="Grzebelus D."/>
            <person name="Ashrafi H."/>
            <person name="Zheng Z."/>
            <person name="Cheng S."/>
            <person name="Spooner D."/>
            <person name="Van Deynze A."/>
            <person name="Simon P."/>
        </authorList>
    </citation>
    <scope>NUCLEOTIDE SEQUENCE</scope>
    <source>
        <tissue evidence="10">Leaf</tissue>
    </source>
</reference>
<evidence type="ECO:0000256" key="6">
    <source>
        <dbReference type="ARBA" id="ARBA00023136"/>
    </source>
</evidence>
<dbReference type="InterPro" id="IPR029962">
    <property type="entry name" value="TBL"/>
</dbReference>
<comment type="similarity">
    <text evidence="2">Belongs to the PC-esterase family. TBL subfamily.</text>
</comment>
<dbReference type="GO" id="GO:0016020">
    <property type="term" value="C:membrane"/>
    <property type="evidence" value="ECO:0007669"/>
    <property type="project" value="UniProtKB-SubCell"/>
</dbReference>
<dbReference type="EMBL" id="CP093346">
    <property type="protein sequence ID" value="WOG98419.1"/>
    <property type="molecule type" value="Genomic_DNA"/>
</dbReference>
<feature type="domain" description="Trichome birefringence-like C-terminal" evidence="8">
    <location>
        <begin position="82"/>
        <end position="340"/>
    </location>
</feature>
<gene>
    <name evidence="10" type="ORF">DCAR_0417762</name>
</gene>
<feature type="signal peptide" evidence="7">
    <location>
        <begin position="1"/>
        <end position="22"/>
    </location>
</feature>
<dbReference type="InterPro" id="IPR026057">
    <property type="entry name" value="TBL_C"/>
</dbReference>
<dbReference type="Pfam" id="PF14416">
    <property type="entry name" value="PMR5N"/>
    <property type="match status" value="1"/>
</dbReference>
<evidence type="ECO:0000256" key="4">
    <source>
        <dbReference type="ARBA" id="ARBA00022968"/>
    </source>
</evidence>
<evidence type="ECO:0000259" key="8">
    <source>
        <dbReference type="Pfam" id="PF13839"/>
    </source>
</evidence>
<evidence type="ECO:0000256" key="3">
    <source>
        <dbReference type="ARBA" id="ARBA00022692"/>
    </source>
</evidence>
<organism evidence="10 11">
    <name type="scientific">Daucus carota subsp. sativus</name>
    <name type="common">Carrot</name>
    <dbReference type="NCBI Taxonomy" id="79200"/>
    <lineage>
        <taxon>Eukaryota</taxon>
        <taxon>Viridiplantae</taxon>
        <taxon>Streptophyta</taxon>
        <taxon>Embryophyta</taxon>
        <taxon>Tracheophyta</taxon>
        <taxon>Spermatophyta</taxon>
        <taxon>Magnoliopsida</taxon>
        <taxon>eudicotyledons</taxon>
        <taxon>Gunneridae</taxon>
        <taxon>Pentapetalae</taxon>
        <taxon>asterids</taxon>
        <taxon>campanulids</taxon>
        <taxon>Apiales</taxon>
        <taxon>Apiaceae</taxon>
        <taxon>Apioideae</taxon>
        <taxon>Scandiceae</taxon>
        <taxon>Daucinae</taxon>
        <taxon>Daucus</taxon>
        <taxon>Daucus sect. Daucus</taxon>
    </lineage>
</organism>
<dbReference type="InterPro" id="IPR025846">
    <property type="entry name" value="TBL_N"/>
</dbReference>
<keyword evidence="4" id="KW-0735">Signal-anchor</keyword>
<evidence type="ECO:0008006" key="12">
    <source>
        <dbReference type="Google" id="ProtNLM"/>
    </source>
</evidence>
<keyword evidence="3" id="KW-0812">Transmembrane</keyword>
<reference evidence="10" key="2">
    <citation type="submission" date="2022-03" db="EMBL/GenBank/DDBJ databases">
        <title>Draft title - Genomic analysis of global carrot germplasm unveils the trajectory of domestication and the origin of high carotenoid orange carrot.</title>
        <authorList>
            <person name="Iorizzo M."/>
            <person name="Ellison S."/>
            <person name="Senalik D."/>
            <person name="Macko-Podgorni A."/>
            <person name="Grzebelus D."/>
            <person name="Bostan H."/>
            <person name="Rolling W."/>
            <person name="Curaba J."/>
            <person name="Simon P."/>
        </authorList>
    </citation>
    <scope>NUCLEOTIDE SEQUENCE</scope>
    <source>
        <tissue evidence="10">Leaf</tissue>
    </source>
</reference>
<dbReference type="PANTHER" id="PTHR32285:SF372">
    <property type="entry name" value="PROTEIN TRICHOME BIREFRINGENCE-LIKE 43"/>
    <property type="match status" value="1"/>
</dbReference>
<keyword evidence="5" id="KW-1133">Transmembrane helix</keyword>
<dbReference type="KEGG" id="dcr:108217668"/>
<feature type="chain" id="PRO_5042190304" description="Trichome birefringence-like N-terminal domain-containing protein" evidence="7">
    <location>
        <begin position="23"/>
        <end position="345"/>
    </location>
</feature>
<sequence length="345" mass="39023">MASFSISAIVVLTILAAKEIEGGGGAGTCNIYEGNWIYDPSYPLYNPADCPFLESREFDCQKNGRPDKNYLHYRWQPTGCNLPRFDAHDFLQRFRGKQLMFVGDSLSLNQWQSLTCMIHTSLPQAPYISNKIGGLSNFTFPDYKVSFLFSRNAYLVDIRSEIIGRVMYIESVEYSRGLWEGMDFLIFDSWHWWTHTGSDQLWDFIREGNATYKDMNRLVAYEKAINTWAKWANSRADPAKNRLIFQGVSPDHASPPKTCVGAEAPLPGPSPKGTNHPAEAVLEKVLSGAKEVYLLDITGLSELRIDAHPSAYGFGGSKFPDCSHWCLPGLPDVWNQLLYTYLFQI</sequence>
<keyword evidence="11" id="KW-1185">Reference proteome</keyword>
<evidence type="ECO:0000259" key="9">
    <source>
        <dbReference type="Pfam" id="PF14416"/>
    </source>
</evidence>
<keyword evidence="7" id="KW-0732">Signal</keyword>
<feature type="domain" description="Trichome birefringence-like N-terminal" evidence="9">
    <location>
        <begin position="28"/>
        <end position="81"/>
    </location>
</feature>
<dbReference type="GO" id="GO:0016413">
    <property type="term" value="F:O-acetyltransferase activity"/>
    <property type="evidence" value="ECO:0007669"/>
    <property type="project" value="InterPro"/>
</dbReference>
<dbReference type="AlphaFoldDB" id="A0AAF0WZB8"/>
<evidence type="ECO:0000313" key="11">
    <source>
        <dbReference type="Proteomes" id="UP000077755"/>
    </source>
</evidence>
<dbReference type="PANTHER" id="PTHR32285">
    <property type="entry name" value="PROTEIN TRICHOME BIREFRINGENCE-LIKE 9-RELATED"/>
    <property type="match status" value="1"/>
</dbReference>
<evidence type="ECO:0000256" key="7">
    <source>
        <dbReference type="SAM" id="SignalP"/>
    </source>
</evidence>
<evidence type="ECO:0000256" key="2">
    <source>
        <dbReference type="ARBA" id="ARBA00007727"/>
    </source>
</evidence>
<protein>
    <recommendedName>
        <fullName evidence="12">Trichome birefringence-like N-terminal domain-containing protein</fullName>
    </recommendedName>
</protein>
<accession>A0AAF0WZB8</accession>
<proteinExistence type="inferred from homology"/>
<keyword evidence="6" id="KW-0472">Membrane</keyword>
<evidence type="ECO:0000256" key="1">
    <source>
        <dbReference type="ARBA" id="ARBA00004167"/>
    </source>
</evidence>
<comment type="subcellular location">
    <subcellularLocation>
        <location evidence="1">Membrane</location>
        <topology evidence="1">Single-pass membrane protein</topology>
    </subcellularLocation>
</comment>
<evidence type="ECO:0000256" key="5">
    <source>
        <dbReference type="ARBA" id="ARBA00022989"/>
    </source>
</evidence>
<evidence type="ECO:0000313" key="10">
    <source>
        <dbReference type="EMBL" id="WOG98419.1"/>
    </source>
</evidence>
<dbReference type="Proteomes" id="UP000077755">
    <property type="component" value="Chromosome 4"/>
</dbReference>
<name>A0AAF0WZB8_DAUCS</name>
<dbReference type="GO" id="GO:0005794">
    <property type="term" value="C:Golgi apparatus"/>
    <property type="evidence" value="ECO:0007669"/>
    <property type="project" value="TreeGrafter"/>
</dbReference>
<dbReference type="Pfam" id="PF13839">
    <property type="entry name" value="PC-Esterase"/>
    <property type="match status" value="1"/>
</dbReference>